<organism evidence="1 2">
    <name type="scientific">Novosphingobium rhizovicinum</name>
    <dbReference type="NCBI Taxonomy" id="3228928"/>
    <lineage>
        <taxon>Bacteria</taxon>
        <taxon>Pseudomonadati</taxon>
        <taxon>Pseudomonadota</taxon>
        <taxon>Alphaproteobacteria</taxon>
        <taxon>Sphingomonadales</taxon>
        <taxon>Sphingomonadaceae</taxon>
        <taxon>Novosphingobium</taxon>
    </lineage>
</organism>
<evidence type="ECO:0000313" key="1">
    <source>
        <dbReference type="EMBL" id="MEW9855594.1"/>
    </source>
</evidence>
<dbReference type="Pfam" id="PF05015">
    <property type="entry name" value="HigB-like_toxin"/>
    <property type="match status" value="1"/>
</dbReference>
<evidence type="ECO:0000313" key="2">
    <source>
        <dbReference type="Proteomes" id="UP001556118"/>
    </source>
</evidence>
<dbReference type="InterPro" id="IPR007711">
    <property type="entry name" value="HigB-1"/>
</dbReference>
<name>A0ABV3REC8_9SPHN</name>
<dbReference type="RefSeq" id="WP_367773334.1">
    <property type="nucleotide sequence ID" value="NZ_JBFNXR010000034.1"/>
</dbReference>
<dbReference type="Gene3D" id="3.30.2310.20">
    <property type="entry name" value="RelE-like"/>
    <property type="match status" value="1"/>
</dbReference>
<proteinExistence type="predicted"/>
<keyword evidence="2" id="KW-1185">Reference proteome</keyword>
<dbReference type="InterPro" id="IPR035093">
    <property type="entry name" value="RelE/ParE_toxin_dom_sf"/>
</dbReference>
<reference evidence="1 2" key="1">
    <citation type="submission" date="2024-06" db="EMBL/GenBank/DDBJ databases">
        <title>Novosphingobium rhizovicinus M1R2S20.</title>
        <authorList>
            <person name="Sun J.-Q."/>
        </authorList>
    </citation>
    <scope>NUCLEOTIDE SEQUENCE [LARGE SCALE GENOMIC DNA]</scope>
    <source>
        <strain evidence="1 2">M1R2S20</strain>
    </source>
</reference>
<sequence>MGAVTAIRLVKCRATLDIKADTGYLQWMEIESIRHKGLRRFFETGNAKGLVGDATRLRKMLAFIDAAESFEELSVPPNFGLHELTGDRKGSWSMTVTRNWRMTFGVNAEGALIDLDLEDYHGA</sequence>
<dbReference type="SUPFAM" id="SSF143011">
    <property type="entry name" value="RelE-like"/>
    <property type="match status" value="1"/>
</dbReference>
<dbReference type="PANTHER" id="PTHR40266">
    <property type="entry name" value="TOXIN HIGB-1"/>
    <property type="match status" value="1"/>
</dbReference>
<dbReference type="PANTHER" id="PTHR40266:SF2">
    <property type="entry name" value="TOXIN HIGB-1"/>
    <property type="match status" value="1"/>
</dbReference>
<dbReference type="Proteomes" id="UP001556118">
    <property type="component" value="Unassembled WGS sequence"/>
</dbReference>
<protein>
    <submittedName>
        <fullName evidence="1">Type II toxin-antitoxin system RelE/ParE family toxin</fullName>
    </submittedName>
</protein>
<comment type="caution">
    <text evidence="1">The sequence shown here is derived from an EMBL/GenBank/DDBJ whole genome shotgun (WGS) entry which is preliminary data.</text>
</comment>
<gene>
    <name evidence="1" type="ORF">ABUH87_10510</name>
</gene>
<accession>A0ABV3REC8</accession>
<dbReference type="EMBL" id="JBFNXR010000034">
    <property type="protein sequence ID" value="MEW9855594.1"/>
    <property type="molecule type" value="Genomic_DNA"/>
</dbReference>